<name>A0A067QWP1_ZOONE</name>
<evidence type="ECO:0000313" key="2">
    <source>
        <dbReference type="EMBL" id="KDR14586.1"/>
    </source>
</evidence>
<organism evidence="2 3">
    <name type="scientific">Zootermopsis nevadensis</name>
    <name type="common">Dampwood termite</name>
    <dbReference type="NCBI Taxonomy" id="136037"/>
    <lineage>
        <taxon>Eukaryota</taxon>
        <taxon>Metazoa</taxon>
        <taxon>Ecdysozoa</taxon>
        <taxon>Arthropoda</taxon>
        <taxon>Hexapoda</taxon>
        <taxon>Insecta</taxon>
        <taxon>Pterygota</taxon>
        <taxon>Neoptera</taxon>
        <taxon>Polyneoptera</taxon>
        <taxon>Dictyoptera</taxon>
        <taxon>Blattodea</taxon>
        <taxon>Blattoidea</taxon>
        <taxon>Termitoidae</taxon>
        <taxon>Termopsidae</taxon>
        <taxon>Zootermopsis</taxon>
    </lineage>
</organism>
<feature type="transmembrane region" description="Helical" evidence="1">
    <location>
        <begin position="104"/>
        <end position="130"/>
    </location>
</feature>
<dbReference type="AlphaFoldDB" id="A0A067QWP1"/>
<dbReference type="InParanoid" id="A0A067QWP1"/>
<protein>
    <submittedName>
        <fullName evidence="2">Uncharacterized protein</fullName>
    </submittedName>
</protein>
<evidence type="ECO:0000313" key="3">
    <source>
        <dbReference type="Proteomes" id="UP000027135"/>
    </source>
</evidence>
<evidence type="ECO:0000256" key="1">
    <source>
        <dbReference type="SAM" id="Phobius"/>
    </source>
</evidence>
<sequence length="131" mass="15345">MYLTALTSTAETSKRIRKIYDRKMKPEARFSHIYPIFHIHKNVPSLREPVQLKETVNSPSVTEHRTHRARNWTQRCSTKIAHILTTCFLKLNLKIISPLKVSRLIRCAITFPCVLYAPSISLDWIIVIFWV</sequence>
<keyword evidence="1" id="KW-1133">Transmembrane helix</keyword>
<keyword evidence="3" id="KW-1185">Reference proteome</keyword>
<keyword evidence="1" id="KW-0472">Membrane</keyword>
<accession>A0A067QWP1</accession>
<dbReference type="EMBL" id="KK852871">
    <property type="protein sequence ID" value="KDR14586.1"/>
    <property type="molecule type" value="Genomic_DNA"/>
</dbReference>
<proteinExistence type="predicted"/>
<gene>
    <name evidence="2" type="ORF">L798_11316</name>
</gene>
<keyword evidence="1" id="KW-0812">Transmembrane</keyword>
<dbReference type="Proteomes" id="UP000027135">
    <property type="component" value="Unassembled WGS sequence"/>
</dbReference>
<reference evidence="2 3" key="1">
    <citation type="journal article" date="2014" name="Nat. Commun.">
        <title>Molecular traces of alternative social organization in a termite genome.</title>
        <authorList>
            <person name="Terrapon N."/>
            <person name="Li C."/>
            <person name="Robertson H.M."/>
            <person name="Ji L."/>
            <person name="Meng X."/>
            <person name="Booth W."/>
            <person name="Chen Z."/>
            <person name="Childers C.P."/>
            <person name="Glastad K.M."/>
            <person name="Gokhale K."/>
            <person name="Gowin J."/>
            <person name="Gronenberg W."/>
            <person name="Hermansen R.A."/>
            <person name="Hu H."/>
            <person name="Hunt B.G."/>
            <person name="Huylmans A.K."/>
            <person name="Khalil S.M."/>
            <person name="Mitchell R.D."/>
            <person name="Munoz-Torres M.C."/>
            <person name="Mustard J.A."/>
            <person name="Pan H."/>
            <person name="Reese J.T."/>
            <person name="Scharf M.E."/>
            <person name="Sun F."/>
            <person name="Vogel H."/>
            <person name="Xiao J."/>
            <person name="Yang W."/>
            <person name="Yang Z."/>
            <person name="Yang Z."/>
            <person name="Zhou J."/>
            <person name="Zhu J."/>
            <person name="Brent C.S."/>
            <person name="Elsik C.G."/>
            <person name="Goodisman M.A."/>
            <person name="Liberles D.A."/>
            <person name="Roe R.M."/>
            <person name="Vargo E.L."/>
            <person name="Vilcinskas A."/>
            <person name="Wang J."/>
            <person name="Bornberg-Bauer E."/>
            <person name="Korb J."/>
            <person name="Zhang G."/>
            <person name="Liebig J."/>
        </authorList>
    </citation>
    <scope>NUCLEOTIDE SEQUENCE [LARGE SCALE GENOMIC DNA]</scope>
    <source>
        <tissue evidence="2">Whole organism</tissue>
    </source>
</reference>